<feature type="region of interest" description="Disordered" evidence="1">
    <location>
        <begin position="151"/>
        <end position="170"/>
    </location>
</feature>
<feature type="domain" description="F-box" evidence="2">
    <location>
        <begin position="31"/>
        <end position="73"/>
    </location>
</feature>
<feature type="compositionally biased region" description="Polar residues" evidence="1">
    <location>
        <begin position="153"/>
        <end position="168"/>
    </location>
</feature>
<dbReference type="Proteomes" id="UP001221413">
    <property type="component" value="Unassembled WGS sequence"/>
</dbReference>
<reference evidence="3" key="1">
    <citation type="submission" date="2023-01" db="EMBL/GenBank/DDBJ databases">
        <title>The chitinases involved in constricting ring structure development in the nematode-trapping fungus Drechslerella dactyloides.</title>
        <authorList>
            <person name="Wang R."/>
            <person name="Zhang L."/>
            <person name="Tang P."/>
            <person name="Li S."/>
            <person name="Liang L."/>
        </authorList>
    </citation>
    <scope>NUCLEOTIDE SEQUENCE</scope>
    <source>
        <strain evidence="3">YMF1.00031</strain>
    </source>
</reference>
<comment type="caution">
    <text evidence="3">The sequence shown here is derived from an EMBL/GenBank/DDBJ whole genome shotgun (WGS) entry which is preliminary data.</text>
</comment>
<organism evidence="3 4">
    <name type="scientific">Drechslerella dactyloides</name>
    <name type="common">Nematode-trapping fungus</name>
    <name type="synonym">Arthrobotrys dactyloides</name>
    <dbReference type="NCBI Taxonomy" id="74499"/>
    <lineage>
        <taxon>Eukaryota</taxon>
        <taxon>Fungi</taxon>
        <taxon>Dikarya</taxon>
        <taxon>Ascomycota</taxon>
        <taxon>Pezizomycotina</taxon>
        <taxon>Orbiliomycetes</taxon>
        <taxon>Orbiliales</taxon>
        <taxon>Orbiliaceae</taxon>
        <taxon>Drechslerella</taxon>
    </lineage>
</organism>
<evidence type="ECO:0000259" key="2">
    <source>
        <dbReference type="PROSITE" id="PS50181"/>
    </source>
</evidence>
<sequence>MAVLPRTVKNSRSCPKLLLKPIQTNPNAKRTPSLASLPADIIYQICDLLPNKDVLKLQLVSTTLAAKLPYARLDAIHSQKTYYLCSYSIQKLERLIRNPSLASRVTHITFDVSAPYVRLRSRRSCLEEARSYPDEALQRLQRWCSTHTRRWNSMKSSSGPSRRPSTASRVERTVNYEQTLDRIFSLFHAHFAANAPPVESDEEGLFRRITAAFQSLPNLAVLEFAHTNPKTEDRASMLSRWREYNDHLYALLYIDPKVELSSGTWPWNSWLRPQTPSFLLSTAIPAILFCATQAERTISEVRIGNTSWGPQNFGLMISKFEPQHVRRRDGTREGWETAYYHWICRYVDDYKHTFGKLRRFELCLDPEEEKGDNNSGRLPELSLCLLTILKNVEDLKVWRLRGDTEQQQMQHPGNFVLPTDTLLPRLRRLEVGEYAGITLSGLTSFILTNSASLRHLTCDLFAFGENTHSKKDIMTFLKTLRASTDLRTLKIDFLVSRLKINGSRPAGESIDHVYLGISVRGGWEESDCEYKVGVKRVSMTGEDNLSKSFWMRKRGWDDFIGGVANHSGLG</sequence>
<evidence type="ECO:0000313" key="3">
    <source>
        <dbReference type="EMBL" id="KAJ6258784.1"/>
    </source>
</evidence>
<keyword evidence="4" id="KW-1185">Reference proteome</keyword>
<dbReference type="AlphaFoldDB" id="A0AAD6IVL7"/>
<protein>
    <recommendedName>
        <fullName evidence="2">F-box domain-containing protein</fullName>
    </recommendedName>
</protein>
<gene>
    <name evidence="3" type="ORF">Dda_6838</name>
</gene>
<dbReference type="EMBL" id="JAQGDS010000008">
    <property type="protein sequence ID" value="KAJ6258784.1"/>
    <property type="molecule type" value="Genomic_DNA"/>
</dbReference>
<dbReference type="InterPro" id="IPR001810">
    <property type="entry name" value="F-box_dom"/>
</dbReference>
<proteinExistence type="predicted"/>
<name>A0AAD6IVL7_DREDA</name>
<dbReference type="PROSITE" id="PS50181">
    <property type="entry name" value="FBOX"/>
    <property type="match status" value="1"/>
</dbReference>
<evidence type="ECO:0000313" key="4">
    <source>
        <dbReference type="Proteomes" id="UP001221413"/>
    </source>
</evidence>
<accession>A0AAD6IVL7</accession>
<evidence type="ECO:0000256" key="1">
    <source>
        <dbReference type="SAM" id="MobiDB-lite"/>
    </source>
</evidence>